<protein>
    <submittedName>
        <fullName evidence="3">Restriction system protein</fullName>
    </submittedName>
</protein>
<dbReference type="STRING" id="1027249.SAMN05216179_2752"/>
<sequence>MDDFEGFKLGIDLLWSILSAEPLLTLGIILFIALVVIYEIIINIIKGYRLKKSGIKDIDEMSGNKFEEYLLVLLKGRGYKVKLTPKSGDYGADLILITTNKKIVVQAKRYKKNVGVRAVQEIVSAQKYYKADECWVITNSFFTNQAIKLASSNQVRLINRSELMDWMITYNKTA</sequence>
<gene>
    <name evidence="3" type="ORF">SAMN05216179_2752</name>
</gene>
<proteinExistence type="predicted"/>
<dbReference type="GO" id="GO:0003677">
    <property type="term" value="F:DNA binding"/>
    <property type="evidence" value="ECO:0007669"/>
    <property type="project" value="InterPro"/>
</dbReference>
<dbReference type="InterPro" id="IPR011856">
    <property type="entry name" value="tRNA_endonuc-like_dom_sf"/>
</dbReference>
<dbReference type="SUPFAM" id="SSF52980">
    <property type="entry name" value="Restriction endonuclease-like"/>
    <property type="match status" value="1"/>
</dbReference>
<evidence type="ECO:0000259" key="2">
    <source>
        <dbReference type="Pfam" id="PF04471"/>
    </source>
</evidence>
<dbReference type="AlphaFoldDB" id="A0A1M7Q202"/>
<evidence type="ECO:0000256" key="1">
    <source>
        <dbReference type="SAM" id="Phobius"/>
    </source>
</evidence>
<dbReference type="Pfam" id="PF04471">
    <property type="entry name" value="Mrr_cat"/>
    <property type="match status" value="1"/>
</dbReference>
<dbReference type="Proteomes" id="UP000184184">
    <property type="component" value="Unassembled WGS sequence"/>
</dbReference>
<keyword evidence="1" id="KW-0812">Transmembrane</keyword>
<feature type="transmembrane region" description="Helical" evidence="1">
    <location>
        <begin position="23"/>
        <end position="45"/>
    </location>
</feature>
<dbReference type="PANTHER" id="PTHR30015:SF6">
    <property type="entry name" value="SLL1429 PROTEIN"/>
    <property type="match status" value="1"/>
</dbReference>
<keyword evidence="1" id="KW-1133">Transmembrane helix</keyword>
<dbReference type="InterPro" id="IPR011335">
    <property type="entry name" value="Restrct_endonuc-II-like"/>
</dbReference>
<organism evidence="3 4">
    <name type="scientific">Gracilibacillus kekensis</name>
    <dbReference type="NCBI Taxonomy" id="1027249"/>
    <lineage>
        <taxon>Bacteria</taxon>
        <taxon>Bacillati</taxon>
        <taxon>Bacillota</taxon>
        <taxon>Bacilli</taxon>
        <taxon>Bacillales</taxon>
        <taxon>Bacillaceae</taxon>
        <taxon>Gracilibacillus</taxon>
    </lineage>
</organism>
<dbReference type="RefSeq" id="WP_073202427.1">
    <property type="nucleotide sequence ID" value="NZ_FRCZ01000005.1"/>
</dbReference>
<dbReference type="GO" id="GO:0015666">
    <property type="term" value="F:restriction endodeoxyribonuclease activity"/>
    <property type="evidence" value="ECO:0007669"/>
    <property type="project" value="TreeGrafter"/>
</dbReference>
<accession>A0A1M7Q202</accession>
<dbReference type="PANTHER" id="PTHR30015">
    <property type="entry name" value="MRR RESTRICTION SYSTEM PROTEIN"/>
    <property type="match status" value="1"/>
</dbReference>
<dbReference type="InterPro" id="IPR007560">
    <property type="entry name" value="Restrct_endonuc_IV_Mrr"/>
</dbReference>
<evidence type="ECO:0000313" key="4">
    <source>
        <dbReference type="Proteomes" id="UP000184184"/>
    </source>
</evidence>
<reference evidence="3 4" key="1">
    <citation type="submission" date="2016-11" db="EMBL/GenBank/DDBJ databases">
        <authorList>
            <person name="Jaros S."/>
            <person name="Januszkiewicz K."/>
            <person name="Wedrychowicz H."/>
        </authorList>
    </citation>
    <scope>NUCLEOTIDE SEQUENCE [LARGE SCALE GENOMIC DNA]</scope>
    <source>
        <strain evidence="3 4">CGMCC 1.10681</strain>
    </source>
</reference>
<dbReference type="GO" id="GO:0009307">
    <property type="term" value="P:DNA restriction-modification system"/>
    <property type="evidence" value="ECO:0007669"/>
    <property type="project" value="InterPro"/>
</dbReference>
<dbReference type="EMBL" id="FRCZ01000005">
    <property type="protein sequence ID" value="SHN24254.1"/>
    <property type="molecule type" value="Genomic_DNA"/>
</dbReference>
<dbReference type="InterPro" id="IPR052906">
    <property type="entry name" value="Type_IV_Methyl-Rstrct_Enzyme"/>
</dbReference>
<keyword evidence="4" id="KW-1185">Reference proteome</keyword>
<evidence type="ECO:0000313" key="3">
    <source>
        <dbReference type="EMBL" id="SHN24254.1"/>
    </source>
</evidence>
<dbReference type="Gene3D" id="3.40.1350.10">
    <property type="match status" value="1"/>
</dbReference>
<feature type="domain" description="Restriction endonuclease type IV Mrr" evidence="2">
    <location>
        <begin position="58"/>
        <end position="167"/>
    </location>
</feature>
<name>A0A1M7Q202_9BACI</name>
<keyword evidence="1" id="KW-0472">Membrane</keyword>